<feature type="domain" description="Ion transport" evidence="13">
    <location>
        <begin position="70"/>
        <end position="383"/>
    </location>
</feature>
<evidence type="ECO:0000256" key="6">
    <source>
        <dbReference type="ARBA" id="ARBA00022989"/>
    </source>
</evidence>
<evidence type="ECO:0000313" key="16">
    <source>
        <dbReference type="Proteomes" id="UP000612055"/>
    </source>
</evidence>
<evidence type="ECO:0000256" key="7">
    <source>
        <dbReference type="ARBA" id="ARBA00023065"/>
    </source>
</evidence>
<dbReference type="PROSITE" id="PS50096">
    <property type="entry name" value="IQ"/>
    <property type="match status" value="1"/>
</dbReference>
<keyword evidence="5" id="KW-0851">Voltage-gated channel</keyword>
<feature type="compositionally biased region" description="Gly residues" evidence="11">
    <location>
        <begin position="2013"/>
        <end position="2023"/>
    </location>
</feature>
<evidence type="ECO:0000259" key="13">
    <source>
        <dbReference type="Pfam" id="PF00520"/>
    </source>
</evidence>
<dbReference type="InterPro" id="IPR043203">
    <property type="entry name" value="VGCC_Ca_Na"/>
</dbReference>
<dbReference type="EMBL" id="JAEHOE010000035">
    <property type="protein sequence ID" value="KAG2493814.1"/>
    <property type="molecule type" value="Genomic_DNA"/>
</dbReference>
<feature type="transmembrane region" description="Helical" evidence="12">
    <location>
        <begin position="509"/>
        <end position="529"/>
    </location>
</feature>
<feature type="compositionally biased region" description="Low complexity" evidence="11">
    <location>
        <begin position="2049"/>
        <end position="2081"/>
    </location>
</feature>
<feature type="compositionally biased region" description="Low complexity" evidence="11">
    <location>
        <begin position="2207"/>
        <end position="2235"/>
    </location>
</feature>
<feature type="compositionally biased region" description="Gly residues" evidence="11">
    <location>
        <begin position="1865"/>
        <end position="1879"/>
    </location>
</feature>
<organism evidence="15 16">
    <name type="scientific">Edaphochlamys debaryana</name>
    <dbReference type="NCBI Taxonomy" id="47281"/>
    <lineage>
        <taxon>Eukaryota</taxon>
        <taxon>Viridiplantae</taxon>
        <taxon>Chlorophyta</taxon>
        <taxon>core chlorophytes</taxon>
        <taxon>Chlorophyceae</taxon>
        <taxon>CS clade</taxon>
        <taxon>Chlamydomonadales</taxon>
        <taxon>Chlamydomonadales incertae sedis</taxon>
        <taxon>Edaphochlamys</taxon>
    </lineage>
</organism>
<feature type="transmembrane region" description="Helical" evidence="12">
    <location>
        <begin position="142"/>
        <end position="165"/>
    </location>
</feature>
<evidence type="ECO:0000256" key="1">
    <source>
        <dbReference type="ARBA" id="ARBA00004141"/>
    </source>
</evidence>
<feature type="transmembrane region" description="Helical" evidence="12">
    <location>
        <begin position="1223"/>
        <end position="1246"/>
    </location>
</feature>
<feature type="compositionally biased region" description="Gly residues" evidence="11">
    <location>
        <begin position="2406"/>
        <end position="2417"/>
    </location>
</feature>
<feature type="compositionally biased region" description="Low complexity" evidence="11">
    <location>
        <begin position="2150"/>
        <end position="2165"/>
    </location>
</feature>
<feature type="compositionally biased region" description="Low complexity" evidence="11">
    <location>
        <begin position="456"/>
        <end position="466"/>
    </location>
</feature>
<feature type="region of interest" description="Disordered" evidence="11">
    <location>
        <begin position="872"/>
        <end position="891"/>
    </location>
</feature>
<keyword evidence="7" id="KW-0406">Ion transport</keyword>
<keyword evidence="10" id="KW-0407">Ion channel</keyword>
<feature type="compositionally biased region" description="Polar residues" evidence="11">
    <location>
        <begin position="1924"/>
        <end position="1934"/>
    </location>
</feature>
<feature type="compositionally biased region" description="Acidic residues" evidence="11">
    <location>
        <begin position="413"/>
        <end position="434"/>
    </location>
</feature>
<accession>A0A835Y225</accession>
<dbReference type="PANTHER" id="PTHR10037:SF62">
    <property type="entry name" value="SODIUM CHANNEL PROTEIN 60E"/>
    <property type="match status" value="1"/>
</dbReference>
<dbReference type="Gene3D" id="1.10.238.10">
    <property type="entry name" value="EF-hand"/>
    <property type="match status" value="1"/>
</dbReference>
<feature type="region of interest" description="Disordered" evidence="11">
    <location>
        <begin position="1835"/>
        <end position="1959"/>
    </location>
</feature>
<evidence type="ECO:0000313" key="15">
    <source>
        <dbReference type="EMBL" id="KAG2493814.1"/>
    </source>
</evidence>
<feature type="region of interest" description="Disordered" evidence="11">
    <location>
        <begin position="398"/>
        <end position="466"/>
    </location>
</feature>
<feature type="transmembrane region" description="Helical" evidence="12">
    <location>
        <begin position="1588"/>
        <end position="1611"/>
    </location>
</feature>
<keyword evidence="3 12" id="KW-0812">Transmembrane</keyword>
<feature type="compositionally biased region" description="Pro residues" evidence="11">
    <location>
        <begin position="1840"/>
        <end position="1852"/>
    </location>
</feature>
<feature type="region of interest" description="Disordered" evidence="11">
    <location>
        <begin position="2390"/>
        <end position="2432"/>
    </location>
</feature>
<feature type="compositionally biased region" description="Low complexity" evidence="11">
    <location>
        <begin position="872"/>
        <end position="881"/>
    </location>
</feature>
<comment type="subcellular location">
    <subcellularLocation>
        <location evidence="1">Membrane</location>
        <topology evidence="1">Multi-pass membrane protein</topology>
    </subcellularLocation>
</comment>
<feature type="transmembrane region" description="Helical" evidence="12">
    <location>
        <begin position="1258"/>
        <end position="1283"/>
    </location>
</feature>
<comment type="caution">
    <text evidence="15">The sequence shown here is derived from an EMBL/GenBank/DDBJ whole genome shotgun (WGS) entry which is preliminary data.</text>
</comment>
<evidence type="ECO:0000256" key="4">
    <source>
        <dbReference type="ARBA" id="ARBA00022737"/>
    </source>
</evidence>
<evidence type="ECO:0000256" key="12">
    <source>
        <dbReference type="SAM" id="Phobius"/>
    </source>
</evidence>
<dbReference type="OrthoDB" id="416585at2759"/>
<dbReference type="InterPro" id="IPR031649">
    <property type="entry name" value="GPHH_dom"/>
</dbReference>
<dbReference type="Pfam" id="PF16905">
    <property type="entry name" value="GPHH"/>
    <property type="match status" value="1"/>
</dbReference>
<keyword evidence="16" id="KW-1185">Reference proteome</keyword>
<feature type="region of interest" description="Disordered" evidence="11">
    <location>
        <begin position="1973"/>
        <end position="2294"/>
    </location>
</feature>
<dbReference type="InterPro" id="IPR027359">
    <property type="entry name" value="Volt_channel_dom_sf"/>
</dbReference>
<evidence type="ECO:0000256" key="10">
    <source>
        <dbReference type="ARBA" id="ARBA00023303"/>
    </source>
</evidence>
<evidence type="ECO:0000259" key="14">
    <source>
        <dbReference type="Pfam" id="PF16905"/>
    </source>
</evidence>
<dbReference type="GO" id="GO:0005248">
    <property type="term" value="F:voltage-gated sodium channel activity"/>
    <property type="evidence" value="ECO:0007669"/>
    <property type="project" value="TreeGrafter"/>
</dbReference>
<feature type="transmembrane region" description="Helical" evidence="12">
    <location>
        <begin position="1465"/>
        <end position="1487"/>
    </location>
</feature>
<name>A0A835Y225_9CHLO</name>
<feature type="domain" description="Ion transport" evidence="13">
    <location>
        <begin position="984"/>
        <end position="1292"/>
    </location>
</feature>
<evidence type="ECO:0000256" key="11">
    <source>
        <dbReference type="SAM" id="MobiDB-lite"/>
    </source>
</evidence>
<feature type="transmembrane region" description="Helical" evidence="12">
    <location>
        <begin position="1025"/>
        <end position="1047"/>
    </location>
</feature>
<keyword evidence="2" id="KW-0813">Transport</keyword>
<evidence type="ECO:0000256" key="8">
    <source>
        <dbReference type="ARBA" id="ARBA00023136"/>
    </source>
</evidence>
<proteinExistence type="predicted"/>
<feature type="domain" description="Ion transport" evidence="13">
    <location>
        <begin position="1343"/>
        <end position="1613"/>
    </location>
</feature>
<dbReference type="Gene3D" id="1.10.287.70">
    <property type="match status" value="4"/>
</dbReference>
<feature type="transmembrane region" description="Helical" evidence="12">
    <location>
        <begin position="1123"/>
        <end position="1145"/>
    </location>
</feature>
<feature type="compositionally biased region" description="Basic residues" evidence="11">
    <location>
        <begin position="444"/>
        <end position="455"/>
    </location>
</feature>
<keyword evidence="9" id="KW-0325">Glycoprotein</keyword>
<evidence type="ECO:0000256" key="2">
    <source>
        <dbReference type="ARBA" id="ARBA00022448"/>
    </source>
</evidence>
<dbReference type="InterPro" id="IPR005821">
    <property type="entry name" value="Ion_trans_dom"/>
</dbReference>
<keyword evidence="4" id="KW-0677">Repeat</keyword>
<feature type="transmembrane region" description="Helical" evidence="12">
    <location>
        <begin position="1059"/>
        <end position="1078"/>
    </location>
</feature>
<feature type="compositionally biased region" description="Low complexity" evidence="11">
    <location>
        <begin position="2242"/>
        <end position="2254"/>
    </location>
</feature>
<dbReference type="SUPFAM" id="SSF81324">
    <property type="entry name" value="Voltage-gated potassium channels"/>
    <property type="match status" value="4"/>
</dbReference>
<dbReference type="GO" id="GO:0001518">
    <property type="term" value="C:voltage-gated sodium channel complex"/>
    <property type="evidence" value="ECO:0007669"/>
    <property type="project" value="TreeGrafter"/>
</dbReference>
<dbReference type="Pfam" id="PF00520">
    <property type="entry name" value="Ion_trans"/>
    <property type="match status" value="4"/>
</dbReference>
<feature type="transmembrane region" description="Helical" evidence="12">
    <location>
        <begin position="355"/>
        <end position="379"/>
    </location>
</feature>
<evidence type="ECO:0000256" key="3">
    <source>
        <dbReference type="ARBA" id="ARBA00022692"/>
    </source>
</evidence>
<protein>
    <submittedName>
        <fullName evidence="15">Uncharacterized protein</fullName>
    </submittedName>
</protein>
<keyword evidence="6 12" id="KW-1133">Transmembrane helix</keyword>
<dbReference type="FunFam" id="1.20.120.350:FF:000009">
    <property type="entry name" value="Voltage-dependent T-type calcium channel subunit alpha"/>
    <property type="match status" value="1"/>
</dbReference>
<sequence length="2432" mass="261687">MAAQQKSKAANSTAIARRLAQAHDLRQDSPSDLTRSMSPDKEEAFAPTSLLCLGLENPVRRFAIFLCTSPYYEAFTLLLITASCTTLAMDSSRQDFQYTALGRVLQSLEYAWAAAMCWEVVMRIVAKGLILPRGAFLRSGWGLLDVLVVALGFLNLVPGADNYSAIRAFRVLRPLRAVSRVPKLKVLVITLLTALPMLLHVVILCFLVYLGFGIVGVEAFAGVLRYSCATVDMNGSYPLLMPDGVTRLTNISYQVPTWEDGVACAGPKLRDPNWPLVTPATANSSAVYSPEVYDTSHGRQCSGGMVCLEGRNPFFGFISYDHIMWAWLTIFQCITMEGWTDIMYLTQDALSYWAWPYYVAMVVFGSLFLMNLALVVLYVQFTKSEAAVRNQEMQNGVYEEELHDGSTSSGEDRDFEEEDEEEEEEEGEYEEGDYDPGGGGPHAAPRKKLSKRRSGASRASASSHSSRSLRSSLASLASFMYSSMAGKHSAWRRLRAALHTAARSNTLQVITIAAILINTVVMCINWYGIPHDLEYALSLVNAVLTFYFVCELLIKLIGIGPRRFFRDGMNTFDTLVVIASIVEVITDLLPAISGVGPLSVLRTLRFLRLLRLATRWDELRRVVQTLFRSVLSVAWMSLLTLLFLVIAALLGMQVFGYKFMFCDYVPGASPVCPLGQAVWGQCPDYFYCYLPCSSSEADTWLSVPGSQFFGHAYCQRFCADGSVSPLTDNANATAAGIACETLAAVGKADVSTSTFDNFGWSLLTTFQLVTGENWNTVMYDGMRGVGPAAALYFIFVIVVGNYVVLNLFIAILLENFAANMGESASHGAAVEHDDEEETEEGAIKRTDSFIRAELEADRLWYKHMFGPEAAASAGGVTPAAGNSQHNLTPHPQHMFEHHEHLRAAEARLNGHSGEPPRGKRMSQESEAIRNVETSAQSYFDRQLFRQETNVQRRLNQEEFMKGNSLFLFSSESKFRWRCMSLVTWKYFDWIILCIIALSSVALAIDSPSLEEEHPEITDVLRWLDLVWAGVFIFEACLKIVAFGFVFNGRNSYLRDPWNVLDFIIVLSSIAMIGIQFGVAAGNSNVQMLRALRTLRALRPLRIASTHEQLRIVILALFSSLRSLVYVGIVCVLFYLLFGILGVNLLKGELRFCQDLATGDMLDAWTLMPPGGSINSSWCKQPNLTATTSAYHAPLNLSFPAPAPLATEWVNPAFNFDHLGNSMLALFSIATTEMWVNLMAACMAAVGPEQQPEWRHNPAMSIFFVAFIVVGSFLVLNMLVAITIEKFSELQSRHLGYNLFLTPQQQAWVDVQRVLAETQPERCILPPDDKHVWRNKAFWLICRRRFQLTMYAIVFVNIIFMCLNHADQSQAWVEMRFWGDVAFTCCFAFEAAIQIYALGPRQYFTDNWYIMLFSIVVASVACIILDAVGVGSFVLAPMLRILRVTRFLKIITNVEGLHHLVRTLTLALPAILNVGSVMLLFFFIWAVLGMNLFAGVKYGNYVTRHNNFDNWPNAMMALFRQVTGESWDGTMADCMVTTDCIRVRANVTSPNTGQLLVEGSYWNPGAPEIEGLPMEALDDQCTPNGFVTVLFFISFELLCSYIILNIVVAIILEGMINEEADELLPVPRSAMLQFAQVWSELDPGATGFIRASDLPVLIMELDPPLGNRGTRSMRVGAQDIIMGTDIPNRGNRFHFVEVLHALSGRVCGAELPDMTEDKVYNRLAKRLPKEPPDEVYTAAHFHAAVHVSAAVKGFLMRYQMRDKLAEFYAALAEMEREEEEAARVAAIAALAAEEKEAADKKMLGGTRGKGMLGRAMAGMGLSMRLVVEKAMQRRTARVVPEPEPGLWPQPEPAPGAAGRGRRSSTGGTGAANGSGNGTANGNGRRSSGGAASGDGRASASPPGQAWGRDRDRDRPQSGSRHGPQSGRNTRPQSARNRPASAARTRSQGLAGQLGVNPRAPSASLGMALAQVEAALQRPGSAQAALRGVLQHKGSSVLPSPGGSRELPPSSGVSPGPGGGRGAGVGSPMARSPPLPSLLSRGSPVEGGGARPPSRAGGRDGPASPVRQPAVPAQAQSPVAVQPEPLDEPGPEEARGLVRLDSLTNDGAEPGTPAGLTAPPQALLASPVHLPPRSASGASQLQNGGSVGGGALSNRSAPPSPSRGGSLDLSLQRPQRGPPSRGTSKAGAAVVSPRPLPARGASAADVPPARATSGPADAAASSSAAASVAAVLTAAPRVAPPRPASSRPYQHASGASRPPPPPAHTTAPGGAPLPSAGSRGGWGTPLLATKTTVTPAADEADAADDFLAGALAAGPTAAAAPEPDPALVAAAVAALADAGGSGSGGGCSGAGDGAGGILKSAASLTAIQSVRDLGREADSMAVDGDFGLEQVLEQARMEEVGEAEAEGQGEGGAQGQGGGRDGEGQPGSVNGSVP</sequence>
<feature type="transmembrane region" description="Helical" evidence="12">
    <location>
        <begin position="1409"/>
        <end position="1435"/>
    </location>
</feature>
<evidence type="ECO:0000256" key="5">
    <source>
        <dbReference type="ARBA" id="ARBA00022882"/>
    </source>
</evidence>
<reference evidence="15" key="1">
    <citation type="journal article" date="2020" name="bioRxiv">
        <title>Comparative genomics of Chlamydomonas.</title>
        <authorList>
            <person name="Craig R.J."/>
            <person name="Hasan A.R."/>
            <person name="Ness R.W."/>
            <person name="Keightley P.D."/>
        </authorList>
    </citation>
    <scope>NUCLEOTIDE SEQUENCE</scope>
    <source>
        <strain evidence="15">CCAP 11/70</strain>
    </source>
</reference>
<feature type="transmembrane region" description="Helical" evidence="12">
    <location>
        <begin position="630"/>
        <end position="650"/>
    </location>
</feature>
<feature type="domain" description="Voltage-dependent L-type calcium channel IQ-associated" evidence="14">
    <location>
        <begin position="1632"/>
        <end position="1680"/>
    </location>
</feature>
<dbReference type="GO" id="GO:0022843">
    <property type="term" value="F:voltage-gated monoatomic cation channel activity"/>
    <property type="evidence" value="ECO:0007669"/>
    <property type="project" value="UniProtKB-ARBA"/>
</dbReference>
<dbReference type="PANTHER" id="PTHR10037">
    <property type="entry name" value="VOLTAGE-GATED CATION CHANNEL CALCIUM AND SODIUM"/>
    <property type="match status" value="1"/>
</dbReference>
<keyword evidence="8 12" id="KW-0472">Membrane</keyword>
<dbReference type="Proteomes" id="UP000612055">
    <property type="component" value="Unassembled WGS sequence"/>
</dbReference>
<feature type="transmembrane region" description="Helical" evidence="12">
    <location>
        <begin position="986"/>
        <end position="1005"/>
    </location>
</feature>
<feature type="transmembrane region" description="Helical" evidence="12">
    <location>
        <begin position="1347"/>
        <end position="1365"/>
    </location>
</feature>
<feature type="transmembrane region" description="Helical" evidence="12">
    <location>
        <begin position="535"/>
        <end position="554"/>
    </location>
</feature>
<feature type="compositionally biased region" description="Low complexity" evidence="11">
    <location>
        <begin position="1880"/>
        <end position="1899"/>
    </location>
</feature>
<feature type="domain" description="Ion transport" evidence="13">
    <location>
        <begin position="507"/>
        <end position="817"/>
    </location>
</feature>
<gene>
    <name evidence="15" type="ORF">HYH03_008033</name>
</gene>
<feature type="transmembrane region" description="Helical" evidence="12">
    <location>
        <begin position="789"/>
        <end position="813"/>
    </location>
</feature>
<feature type="transmembrane region" description="Helical" evidence="12">
    <location>
        <begin position="1377"/>
        <end position="1397"/>
    </location>
</feature>
<evidence type="ECO:0000256" key="9">
    <source>
        <dbReference type="ARBA" id="ARBA00023180"/>
    </source>
</evidence>
<dbReference type="Gene3D" id="1.20.120.350">
    <property type="entry name" value="Voltage-gated potassium channels. Chain C"/>
    <property type="match status" value="4"/>
</dbReference>